<keyword evidence="3" id="KW-1185">Reference proteome</keyword>
<proteinExistence type="predicted"/>
<organism evidence="2 3">
    <name type="scientific">Sphingobacterium litopenaei</name>
    <dbReference type="NCBI Taxonomy" id="2763500"/>
    <lineage>
        <taxon>Bacteria</taxon>
        <taxon>Pseudomonadati</taxon>
        <taxon>Bacteroidota</taxon>
        <taxon>Sphingobacteriia</taxon>
        <taxon>Sphingobacteriales</taxon>
        <taxon>Sphingobacteriaceae</taxon>
        <taxon>Sphingobacterium</taxon>
    </lineage>
</organism>
<comment type="caution">
    <text evidence="2">The sequence shown here is derived from an EMBL/GenBank/DDBJ whole genome shotgun (WGS) entry which is preliminary data.</text>
</comment>
<protein>
    <submittedName>
        <fullName evidence="2">DUF3467 domain-containing protein</fullName>
    </submittedName>
</protein>
<name>A0ABR7YEI8_9SPHI</name>
<sequence length="116" mass="12888">MSEKNQNLPQNNELSIELSEEVAEGIYSNLAIINHSSSEFVLDFIQVMPGMPKAKVKSRIIMTPEHAARLLGALQDNLARFEAQLKAAAQNQQQQQAESVSKDFPYPLDLHPKGEA</sequence>
<dbReference type="Pfam" id="PF11950">
    <property type="entry name" value="DUF3467"/>
    <property type="match status" value="1"/>
</dbReference>
<dbReference type="InterPro" id="IPR021857">
    <property type="entry name" value="DUF3467"/>
</dbReference>
<feature type="compositionally biased region" description="Low complexity" evidence="1">
    <location>
        <begin position="88"/>
        <end position="97"/>
    </location>
</feature>
<evidence type="ECO:0000313" key="2">
    <source>
        <dbReference type="EMBL" id="MBD1429643.1"/>
    </source>
</evidence>
<feature type="region of interest" description="Disordered" evidence="1">
    <location>
        <begin position="88"/>
        <end position="116"/>
    </location>
</feature>
<accession>A0ABR7YEI8</accession>
<evidence type="ECO:0000313" key="3">
    <source>
        <dbReference type="Proteomes" id="UP000651271"/>
    </source>
</evidence>
<evidence type="ECO:0000256" key="1">
    <source>
        <dbReference type="SAM" id="MobiDB-lite"/>
    </source>
</evidence>
<dbReference type="EMBL" id="JACOIJ010000013">
    <property type="protein sequence ID" value="MBD1429643.1"/>
    <property type="molecule type" value="Genomic_DNA"/>
</dbReference>
<gene>
    <name evidence="2" type="ORF">H8B04_08680</name>
</gene>
<dbReference type="RefSeq" id="WP_165290892.1">
    <property type="nucleotide sequence ID" value="NZ_JACOIJ010000013.1"/>
</dbReference>
<reference evidence="2 3" key="1">
    <citation type="submission" date="2020-08" db="EMBL/GenBank/DDBJ databases">
        <title>Sphingobacterium sp. DN04309 isolated from aquaculture water.</title>
        <authorList>
            <person name="Zhang M."/>
        </authorList>
    </citation>
    <scope>NUCLEOTIDE SEQUENCE [LARGE SCALE GENOMIC DNA]</scope>
    <source>
        <strain evidence="2 3">DN04309</strain>
    </source>
</reference>
<dbReference type="Proteomes" id="UP000651271">
    <property type="component" value="Unassembled WGS sequence"/>
</dbReference>